<name>A0A5R9ECT7_9ACTN</name>
<reference evidence="2 3" key="1">
    <citation type="submission" date="2019-05" db="EMBL/GenBank/DDBJ databases">
        <title>Streptomyces marianii sp. nov., a novel marine actinomycete from southern coast of India.</title>
        <authorList>
            <person name="Iniyan A.M."/>
            <person name="Wink J."/>
            <person name="Ramprasad E."/>
            <person name="Ramana C.V."/>
            <person name="Bunk B."/>
            <person name="Sproer C."/>
            <person name="Joseph F.-J.R.S."/>
            <person name="Vincent S.G.P."/>
        </authorList>
    </citation>
    <scope>NUCLEOTIDE SEQUENCE [LARGE SCALE GENOMIC DNA]</scope>
    <source>
        <strain evidence="2 3">ICN19</strain>
    </source>
</reference>
<dbReference type="RefSeq" id="WP_138055111.1">
    <property type="nucleotide sequence ID" value="NZ_VAWE01000001.1"/>
</dbReference>
<evidence type="ECO:0000256" key="1">
    <source>
        <dbReference type="SAM" id="MobiDB-lite"/>
    </source>
</evidence>
<proteinExistence type="predicted"/>
<organism evidence="2 3">
    <name type="scientific">Streptomyces marianii</name>
    <dbReference type="NCBI Taxonomy" id="1817406"/>
    <lineage>
        <taxon>Bacteria</taxon>
        <taxon>Bacillati</taxon>
        <taxon>Actinomycetota</taxon>
        <taxon>Actinomycetes</taxon>
        <taxon>Kitasatosporales</taxon>
        <taxon>Streptomycetaceae</taxon>
        <taxon>Streptomyces</taxon>
    </lineage>
</organism>
<feature type="region of interest" description="Disordered" evidence="1">
    <location>
        <begin position="1"/>
        <end position="28"/>
    </location>
</feature>
<dbReference type="Proteomes" id="UP000305921">
    <property type="component" value="Unassembled WGS sequence"/>
</dbReference>
<evidence type="ECO:0000313" key="2">
    <source>
        <dbReference type="EMBL" id="TLQ45783.1"/>
    </source>
</evidence>
<gene>
    <name evidence="2" type="ORF">FEF34_24795</name>
</gene>
<protein>
    <submittedName>
        <fullName evidence="2">Uncharacterized protein</fullName>
    </submittedName>
</protein>
<sequence>MPDLGPIGAARRAAAEREQRKAQPRKPLLTLSTPCAACPHPYNWHKADGCQAGADEETRCGCIAFAIPADRPRRHTADTITDDELDALYERVETYRAAWHSARQRARGRAAAEAAHERIRDICARMRSGSARHWADRIEHALDEPGESP</sequence>
<keyword evidence="3" id="KW-1185">Reference proteome</keyword>
<dbReference type="OrthoDB" id="4333213at2"/>
<comment type="caution">
    <text evidence="2">The sequence shown here is derived from an EMBL/GenBank/DDBJ whole genome shotgun (WGS) entry which is preliminary data.</text>
</comment>
<accession>A0A5R9ECT7</accession>
<evidence type="ECO:0000313" key="3">
    <source>
        <dbReference type="Proteomes" id="UP000305921"/>
    </source>
</evidence>
<dbReference type="EMBL" id="VAWE01000001">
    <property type="protein sequence ID" value="TLQ45783.1"/>
    <property type="molecule type" value="Genomic_DNA"/>
</dbReference>
<dbReference type="AlphaFoldDB" id="A0A5R9ECT7"/>